<dbReference type="RefSeq" id="WP_163605099.1">
    <property type="nucleotide sequence ID" value="NZ_JAABOO010000001.1"/>
</dbReference>
<protein>
    <recommendedName>
        <fullName evidence="4">Baseplate protein J-like domain-containing protein</fullName>
    </recommendedName>
</protein>
<keyword evidence="3" id="KW-1185">Reference proteome</keyword>
<name>A0A6P0UHY4_9FLAO</name>
<evidence type="ECO:0008006" key="4">
    <source>
        <dbReference type="Google" id="ProtNLM"/>
    </source>
</evidence>
<organism evidence="2 3">
    <name type="scientific">Leptobacterium flavescens</name>
    <dbReference type="NCBI Taxonomy" id="472055"/>
    <lineage>
        <taxon>Bacteria</taxon>
        <taxon>Pseudomonadati</taxon>
        <taxon>Bacteroidota</taxon>
        <taxon>Flavobacteriia</taxon>
        <taxon>Flavobacteriales</taxon>
        <taxon>Flavobacteriaceae</taxon>
        <taxon>Leptobacterium</taxon>
    </lineage>
</organism>
<gene>
    <name evidence="2" type="ORF">GWK08_01280</name>
</gene>
<proteinExistence type="predicted"/>
<evidence type="ECO:0000256" key="1">
    <source>
        <dbReference type="SAM" id="MobiDB-lite"/>
    </source>
</evidence>
<sequence>MKKPSHISHPLKNRKGTSQKTRIISALSPDSAPIDGKTLADRLFLISSYARQINFYEYRKNDRDGEYQELSHWLPFFRNSLPFQLAELSKTSADALEEQFLLLISELNANPSKQSLESVMIFILNKIISPTALLSRTIEEAENSFSIPLNAIVKSAFIEALKSYISLYNASATFLCLEKKNFSDYMKAPWQLKVQEVFALDPCIKHSKKGKKEAFLKAADVLNTLFAQMLKGFREIITASPQYIEESLLPLKESLQKRHQPHLALLFSFLELFNHLQGNINDLGKKHLDFFYERVLKMIPKDAVPDKAHLIFEMAKHLDEYPLPEGLLLKNGKDVNKEDIQFALDHEIVLDKAQVKELKTLSLYDVRDNGNSYIEGVYTAPVANSADGLGKAFKKDQSQNWSSLGSKYSKYIEEGKTIANEHPKARLGFVISSPVLLLEEGKRTITIRLNCQLPQNSSHTTLEIKNELESLVTQPIYHLTDDLIDNCAASLSPEAKQFLRDFLSKESPYLIEDLKKFLSVEDPVSCEPVFSEVEKRTLCNCLQLSSTTLSEPIFNISFSGEKDWVIPKPGNITDIKINLPAFPELATDGDLQFEIKVVLEEDDPMVVFYDEKQLKEKIPLKKPFPLVKIEANTGINIKKNIFGCDDLSAPPPPGDPNRCCLKKEKRSEEEINVSLYHFLKGLTLVDSRIDVEVCEVKNLIVQNDENLQDVNKPVFPFGPRPKVDSAFYIGSREVFCKNWESFRLNVKWKDRPADFSTYYEAYNQNPPPTIDDSSFSVKGSVLESGNWEEDGTKEMFTPQETFPGCPDIDGVTYDNGYTWQRADFGASAANYVVKSMPVDPLVPLNVNSRKAFFRLQLKGEDFQHDRYAFVLAQQMFKLADVADLIKSAGFITQVDQSCTLATLNEDQITDLINEVDAQGGSGGTINNLIMAFLKGRIFPPPIIRGLNNISDELQSKVCALKTLIENITGGVDVVLPNEPYTPLIKSLSVDYKAHATREDMDIVHLYPFENTSKFEDIEKSPTLFPFLNDEGTLFIGMEDIQPGGNLSLLFQLAEATADSERDRAKINWHYLKNNEWILLKPHLDVISDHTDGLTVSGIVTIALPDTFSKTGSTLMPDNLYWIKASAEENVQAVAEIIGVHSQAARASAHMSELNDKNRLDTALEAGSISKLVEGDFSVKKVEQLYDSFEGRKPEAEGHFYIRVSEHLKHKGRGIMIGDHEKITLEGFPQIYKVKCISHTMGLSANEYRRDLEVAPGYMVICVIPDLSKLKSGDQLKPKVPLSILEKIGDHIRSKTSPFARIKVMNPRYEEVNVSVSVRLHRGKPDAFYAKKLKEDITLFLAPWATGSSEDINFGQEVLFSDLVGFIEQLDYVDFIVNLELEGECDQKGAVIKPLTARSVLTGGKICVNINKEKCPEPTNEQVELI</sequence>
<comment type="caution">
    <text evidence="2">The sequence shown here is derived from an EMBL/GenBank/DDBJ whole genome shotgun (WGS) entry which is preliminary data.</text>
</comment>
<dbReference type="Proteomes" id="UP000468581">
    <property type="component" value="Unassembled WGS sequence"/>
</dbReference>
<reference evidence="2 3" key="1">
    <citation type="submission" date="2020-01" db="EMBL/GenBank/DDBJ databases">
        <title>Leptobacterium flavescens.</title>
        <authorList>
            <person name="Wang G."/>
        </authorList>
    </citation>
    <scope>NUCLEOTIDE SEQUENCE [LARGE SCALE GENOMIC DNA]</scope>
    <source>
        <strain evidence="2 3">KCTC 22160</strain>
    </source>
</reference>
<feature type="compositionally biased region" description="Basic residues" evidence="1">
    <location>
        <begin position="1"/>
        <end position="17"/>
    </location>
</feature>
<evidence type="ECO:0000313" key="3">
    <source>
        <dbReference type="Proteomes" id="UP000468581"/>
    </source>
</evidence>
<feature type="region of interest" description="Disordered" evidence="1">
    <location>
        <begin position="1"/>
        <end position="20"/>
    </location>
</feature>
<dbReference type="EMBL" id="JAABOO010000001">
    <property type="protein sequence ID" value="NER12060.1"/>
    <property type="molecule type" value="Genomic_DNA"/>
</dbReference>
<evidence type="ECO:0000313" key="2">
    <source>
        <dbReference type="EMBL" id="NER12060.1"/>
    </source>
</evidence>
<accession>A0A6P0UHY4</accession>